<organism evidence="1 2">
    <name type="scientific">Zosterops borbonicus</name>
    <dbReference type="NCBI Taxonomy" id="364589"/>
    <lineage>
        <taxon>Eukaryota</taxon>
        <taxon>Metazoa</taxon>
        <taxon>Chordata</taxon>
        <taxon>Craniata</taxon>
        <taxon>Vertebrata</taxon>
        <taxon>Euteleostomi</taxon>
        <taxon>Archelosauria</taxon>
        <taxon>Archosauria</taxon>
        <taxon>Dinosauria</taxon>
        <taxon>Saurischia</taxon>
        <taxon>Theropoda</taxon>
        <taxon>Coelurosauria</taxon>
        <taxon>Aves</taxon>
        <taxon>Neognathae</taxon>
        <taxon>Neoaves</taxon>
        <taxon>Telluraves</taxon>
        <taxon>Australaves</taxon>
        <taxon>Passeriformes</taxon>
        <taxon>Sylvioidea</taxon>
        <taxon>Zosteropidae</taxon>
        <taxon>Zosterops</taxon>
    </lineage>
</organism>
<dbReference type="EMBL" id="SWJQ01000111">
    <property type="protein sequence ID" value="TRZ21799.1"/>
    <property type="molecule type" value="Genomic_DNA"/>
</dbReference>
<proteinExistence type="predicted"/>
<dbReference type="AlphaFoldDB" id="A0A8K1LPR3"/>
<evidence type="ECO:0000313" key="1">
    <source>
        <dbReference type="EMBL" id="TRZ21799.1"/>
    </source>
</evidence>
<protein>
    <submittedName>
        <fullName evidence="1">Uncharacterized protein</fullName>
    </submittedName>
</protein>
<name>A0A8K1LPR3_9PASS</name>
<keyword evidence="2" id="KW-1185">Reference proteome</keyword>
<evidence type="ECO:0000313" key="2">
    <source>
        <dbReference type="Proteomes" id="UP000796761"/>
    </source>
</evidence>
<dbReference type="Proteomes" id="UP000796761">
    <property type="component" value="Unassembled WGS sequence"/>
</dbReference>
<comment type="caution">
    <text evidence="1">The sequence shown here is derived from an EMBL/GenBank/DDBJ whole genome shotgun (WGS) entry which is preliminary data.</text>
</comment>
<accession>A0A8K1LPR3</accession>
<gene>
    <name evidence="1" type="ORF">HGM15179_005282</name>
</gene>
<sequence>MACASVLEQELSFVPDSPDRKEASPPFLIALVLASGTSVLEPAGIVPWWAQRKLLAASHRGCPLAPHYQNLAMQTQYNCLVPSDGQCLFDGLVKTKVTSREQNSNSLYPLDIEDHSLPVIVKKERRKF</sequence>
<reference evidence="1" key="1">
    <citation type="submission" date="2019-04" db="EMBL/GenBank/DDBJ databases">
        <title>Genome assembly of Zosterops borbonicus 15179.</title>
        <authorList>
            <person name="Leroy T."/>
            <person name="Anselmetti Y."/>
            <person name="Tilak M.-K."/>
            <person name="Nabholz B."/>
        </authorList>
    </citation>
    <scope>NUCLEOTIDE SEQUENCE</scope>
    <source>
        <strain evidence="1">HGM_15179</strain>
        <tissue evidence="1">Muscle</tissue>
    </source>
</reference>